<evidence type="ECO:0000313" key="6">
    <source>
        <dbReference type="Proteomes" id="UP001583186"/>
    </source>
</evidence>
<comment type="caution">
    <text evidence="5">The sequence shown here is derived from an EMBL/GenBank/DDBJ whole genome shotgun (WGS) entry which is preliminary data.</text>
</comment>
<feature type="compositionally biased region" description="Polar residues" evidence="3">
    <location>
        <begin position="37"/>
        <end position="50"/>
    </location>
</feature>
<dbReference type="PRINTS" id="PR00195">
    <property type="entry name" value="DYNAMIN"/>
</dbReference>
<evidence type="ECO:0000256" key="2">
    <source>
        <dbReference type="ARBA" id="ARBA00023134"/>
    </source>
</evidence>
<dbReference type="PROSITE" id="PS51388">
    <property type="entry name" value="GED"/>
    <property type="match status" value="1"/>
</dbReference>
<accession>A0ABR3YN67</accession>
<dbReference type="InterPro" id="IPR001401">
    <property type="entry name" value="Dynamin_GTPase"/>
</dbReference>
<dbReference type="InterPro" id="IPR045063">
    <property type="entry name" value="Dynamin_N"/>
</dbReference>
<organism evidence="5 6">
    <name type="scientific">Sporothrix stenoceras</name>
    <dbReference type="NCBI Taxonomy" id="5173"/>
    <lineage>
        <taxon>Eukaryota</taxon>
        <taxon>Fungi</taxon>
        <taxon>Dikarya</taxon>
        <taxon>Ascomycota</taxon>
        <taxon>Pezizomycotina</taxon>
        <taxon>Sordariomycetes</taxon>
        <taxon>Sordariomycetidae</taxon>
        <taxon>Ophiostomatales</taxon>
        <taxon>Ophiostomataceae</taxon>
        <taxon>Sporothrix</taxon>
    </lineage>
</organism>
<dbReference type="SUPFAM" id="SSF52540">
    <property type="entry name" value="P-loop containing nucleoside triphosphate hydrolases"/>
    <property type="match status" value="1"/>
</dbReference>
<dbReference type="SMART" id="SM00053">
    <property type="entry name" value="DYNc"/>
    <property type="match status" value="1"/>
</dbReference>
<dbReference type="InterPro" id="IPR027417">
    <property type="entry name" value="P-loop_NTPase"/>
</dbReference>
<feature type="compositionally biased region" description="Basic and acidic residues" evidence="3">
    <location>
        <begin position="532"/>
        <end position="553"/>
    </location>
</feature>
<name>A0ABR3YN67_9PEZI</name>
<evidence type="ECO:0000256" key="3">
    <source>
        <dbReference type="SAM" id="MobiDB-lite"/>
    </source>
</evidence>
<dbReference type="Gene3D" id="3.40.50.300">
    <property type="entry name" value="P-loop containing nucleotide triphosphate hydrolases"/>
    <property type="match status" value="1"/>
</dbReference>
<keyword evidence="2" id="KW-0342">GTP-binding</keyword>
<proteinExistence type="predicted"/>
<evidence type="ECO:0000313" key="5">
    <source>
        <dbReference type="EMBL" id="KAL1889653.1"/>
    </source>
</evidence>
<feature type="region of interest" description="Disordered" evidence="3">
    <location>
        <begin position="532"/>
        <end position="568"/>
    </location>
</feature>
<evidence type="ECO:0000256" key="1">
    <source>
        <dbReference type="ARBA" id="ARBA00022741"/>
    </source>
</evidence>
<feature type="region of interest" description="Disordered" evidence="3">
    <location>
        <begin position="1"/>
        <end position="89"/>
    </location>
</feature>
<keyword evidence="6" id="KW-1185">Reference proteome</keyword>
<dbReference type="InterPro" id="IPR000375">
    <property type="entry name" value="Dynamin_stalk"/>
</dbReference>
<gene>
    <name evidence="5" type="ORF">Sste5346_008772</name>
</gene>
<dbReference type="EMBL" id="JAWCUI010000071">
    <property type="protein sequence ID" value="KAL1889653.1"/>
    <property type="molecule type" value="Genomic_DNA"/>
</dbReference>
<feature type="domain" description="GED" evidence="4">
    <location>
        <begin position="762"/>
        <end position="855"/>
    </location>
</feature>
<reference evidence="5 6" key="1">
    <citation type="journal article" date="2024" name="IMA Fungus">
        <title>IMA Genome - F19 : A genome assembly and annotation guide to empower mycologists, including annotated draft genome sequences of Ceratocystis pirilliformis, Diaporthe australafricana, Fusarium ophioides, Paecilomyces lecythidis, and Sporothrix stenoceras.</title>
        <authorList>
            <person name="Aylward J."/>
            <person name="Wilson A.M."/>
            <person name="Visagie C.M."/>
            <person name="Spraker J."/>
            <person name="Barnes I."/>
            <person name="Buitendag C."/>
            <person name="Ceriani C."/>
            <person name="Del Mar Angel L."/>
            <person name="du Plessis D."/>
            <person name="Fuchs T."/>
            <person name="Gasser K."/>
            <person name="Kramer D."/>
            <person name="Li W."/>
            <person name="Munsamy K."/>
            <person name="Piso A."/>
            <person name="Price J.L."/>
            <person name="Sonnekus B."/>
            <person name="Thomas C."/>
            <person name="van der Nest A."/>
            <person name="van Dijk A."/>
            <person name="van Heerden A."/>
            <person name="van Vuuren N."/>
            <person name="Yilmaz N."/>
            <person name="Duong T.A."/>
            <person name="van der Merwe N.A."/>
            <person name="Wingfield M.J."/>
            <person name="Wingfield B.D."/>
        </authorList>
    </citation>
    <scope>NUCLEOTIDE SEQUENCE [LARGE SCALE GENOMIC DNA]</scope>
    <source>
        <strain evidence="5 6">CMW 5346</strain>
    </source>
</reference>
<protein>
    <recommendedName>
        <fullName evidence="4">GED domain-containing protein</fullName>
    </recommendedName>
</protein>
<dbReference type="PANTHER" id="PTHR11566:SF146">
    <property type="entry name" value="FAMILY GTPASE, PUTATIVE (AFU_ORTHOLOGUE AFUA_4G14300)-RELATED"/>
    <property type="match status" value="1"/>
</dbReference>
<dbReference type="InterPro" id="IPR022812">
    <property type="entry name" value="Dynamin"/>
</dbReference>
<dbReference type="Pfam" id="PF01031">
    <property type="entry name" value="Dynamin_M"/>
    <property type="match status" value="1"/>
</dbReference>
<dbReference type="Proteomes" id="UP001583186">
    <property type="component" value="Unassembled WGS sequence"/>
</dbReference>
<dbReference type="Gene3D" id="1.20.120.1240">
    <property type="entry name" value="Dynamin, middle domain"/>
    <property type="match status" value="1"/>
</dbReference>
<evidence type="ECO:0000259" key="4">
    <source>
        <dbReference type="PROSITE" id="PS51388"/>
    </source>
</evidence>
<sequence length="859" mass="94682">MAPGNTAVPLRLRQNDDDGQASDTSSRETESAKILTVPSTSEDGDSNSADTGADSPIEHEKVSRGPLPSPTDVPKTDEDRGPAAVPENPFENEASRVLFDAIDKLRSCGAGMFVDIPQLVIVGGQSTGKSSLLQGLTEIPFPIGMDTCTRFATLIESKRTFPGTPRQVKVTIVLPDFKTEELAEAFGAVNPASFRDFVRVQDSLTAEGFAEIVEEAATWLGLDPGTGDHHKNFALEVLKVEISGPTRADFSILDIPGIFINDLAVKPREMNGVSQMVIKYMCQPENIVICVADAGTDLMMQEIFKLANKHVDAARLIGVFTKCDRLNAADAARVADMASQGREKNTTGTSTSVVTNNPSAVPKHGWFVVRNRVEGDGGADDPDFDLGAIEKELFNQPAWSSVRADRRGTAQLRAYLSRLLNDKIRNRFPRLLANLNDILASSQSELAKLGEARTTTHLRRVYLADLARQYEIHARNALERPWQLDNARARVRSVVRVQNDAFGNEMRACGHVYEFEDHDVSDDEYWQRIREVLRPDSKDDKDKDGDGDRHGESGSESPLPSPPRVKRASATAKFKSARMVAAQAASAHVSQVLGTDELFEVICEEVQTCGCTELPGFVHPDVIRRLYRLQTQKWYGKARDHLVTVAFAVKDAARCLLDTAVPSGRGGEALNSGLWEVISELYDNALKTSLNRLKTYSDGDRRKLLQTTDPGFTQRLRLMQSLRLVTTINKAVTKAQLWGETVEELGAVLFQDAHHSSEANTVLEVHDALKVYYHFALQSFIHHVNNTIVEDFVTDPAGPLRGLSAKFVYALSDDEVDRLGGESRDDIENRQRLHDRIQKLLAAQETARGALDKARAMGM</sequence>
<keyword evidence="1" id="KW-0547">Nucleotide-binding</keyword>
<dbReference type="CDD" id="cd08771">
    <property type="entry name" value="DLP_1"/>
    <property type="match status" value="1"/>
</dbReference>
<dbReference type="InterPro" id="IPR020850">
    <property type="entry name" value="GED_dom"/>
</dbReference>
<dbReference type="PANTHER" id="PTHR11566">
    <property type="entry name" value="DYNAMIN"/>
    <property type="match status" value="1"/>
</dbReference>
<dbReference type="Pfam" id="PF00350">
    <property type="entry name" value="Dynamin_N"/>
    <property type="match status" value="1"/>
</dbReference>